<comment type="subcellular location">
    <subcellularLocation>
        <location evidence="1">Nucleus</location>
    </subcellularLocation>
</comment>
<evidence type="ECO:0000313" key="5">
    <source>
        <dbReference type="Proteomes" id="UP000478052"/>
    </source>
</evidence>
<dbReference type="GO" id="GO:0003677">
    <property type="term" value="F:DNA binding"/>
    <property type="evidence" value="ECO:0007669"/>
    <property type="project" value="InterPro"/>
</dbReference>
<keyword evidence="5" id="KW-1185">Reference proteome</keyword>
<feature type="domain" description="BESS" evidence="3">
    <location>
        <begin position="115"/>
        <end position="154"/>
    </location>
</feature>
<feature type="compositionally biased region" description="Acidic residues" evidence="2">
    <location>
        <begin position="48"/>
        <end position="59"/>
    </location>
</feature>
<dbReference type="PROSITE" id="PS51031">
    <property type="entry name" value="BESS"/>
    <property type="match status" value="1"/>
</dbReference>
<evidence type="ECO:0000313" key="4">
    <source>
        <dbReference type="EMBL" id="KAF0691301.1"/>
    </source>
</evidence>
<gene>
    <name evidence="4" type="ORF">FWK35_00034967</name>
</gene>
<feature type="region of interest" description="Disordered" evidence="2">
    <location>
        <begin position="164"/>
        <end position="183"/>
    </location>
</feature>
<evidence type="ECO:0000259" key="3">
    <source>
        <dbReference type="PROSITE" id="PS51031"/>
    </source>
</evidence>
<dbReference type="Proteomes" id="UP000478052">
    <property type="component" value="Unassembled WGS sequence"/>
</dbReference>
<evidence type="ECO:0000256" key="2">
    <source>
        <dbReference type="SAM" id="MobiDB-lite"/>
    </source>
</evidence>
<dbReference type="InterPro" id="IPR004210">
    <property type="entry name" value="BESS_motif"/>
</dbReference>
<proteinExistence type="predicted"/>
<feature type="compositionally biased region" description="Polar residues" evidence="2">
    <location>
        <begin position="61"/>
        <end position="71"/>
    </location>
</feature>
<accession>A0A6G0VL45</accession>
<protein>
    <recommendedName>
        <fullName evidence="3">BESS domain-containing protein</fullName>
    </recommendedName>
</protein>
<evidence type="ECO:0000256" key="1">
    <source>
        <dbReference type="PROSITE-ProRule" id="PRU00371"/>
    </source>
</evidence>
<reference evidence="4 5" key="1">
    <citation type="submission" date="2019-08" db="EMBL/GenBank/DDBJ databases">
        <title>Whole genome of Aphis craccivora.</title>
        <authorList>
            <person name="Voronova N.V."/>
            <person name="Shulinski R.S."/>
            <person name="Bandarenka Y.V."/>
            <person name="Zhorov D.G."/>
            <person name="Warner D."/>
        </authorList>
    </citation>
    <scope>NUCLEOTIDE SEQUENCE [LARGE SCALE GENOMIC DNA]</scope>
    <source>
        <strain evidence="4">180601</strain>
        <tissue evidence="4">Whole Body</tissue>
    </source>
</reference>
<comment type="caution">
    <text evidence="4">The sequence shown here is derived from an EMBL/GenBank/DDBJ whole genome shotgun (WGS) entry which is preliminary data.</text>
</comment>
<feature type="non-terminal residue" evidence="4">
    <location>
        <position position="1"/>
    </location>
</feature>
<organism evidence="4 5">
    <name type="scientific">Aphis craccivora</name>
    <name type="common">Cowpea aphid</name>
    <dbReference type="NCBI Taxonomy" id="307492"/>
    <lineage>
        <taxon>Eukaryota</taxon>
        <taxon>Metazoa</taxon>
        <taxon>Ecdysozoa</taxon>
        <taxon>Arthropoda</taxon>
        <taxon>Hexapoda</taxon>
        <taxon>Insecta</taxon>
        <taxon>Pterygota</taxon>
        <taxon>Neoptera</taxon>
        <taxon>Paraneoptera</taxon>
        <taxon>Hemiptera</taxon>
        <taxon>Sternorrhyncha</taxon>
        <taxon>Aphidomorpha</taxon>
        <taxon>Aphidoidea</taxon>
        <taxon>Aphididae</taxon>
        <taxon>Aphidini</taxon>
        <taxon>Aphis</taxon>
        <taxon>Aphis</taxon>
    </lineage>
</organism>
<name>A0A6G0VL45_APHCR</name>
<sequence>TGSQSSLKKPWLLAQNVAFLDKVEFERRSISNVSPFSAPVNETHAADDDVDENEEDIEPISETNEPSTSRSYAGKRIRSNADNLGAILAKRTKERDTLFANIHDSQQEKILNTKDDDVDLFFKSIAEIVKKFPKKGISEAKLKVLSLISQLEEKYDGPEITGSAYNPIYPSQDNPPNSIPKPTLFTPYNYAPYT</sequence>
<dbReference type="GO" id="GO:0005634">
    <property type="term" value="C:nucleus"/>
    <property type="evidence" value="ECO:0007669"/>
    <property type="project" value="UniProtKB-SubCell"/>
</dbReference>
<dbReference type="AlphaFoldDB" id="A0A6G0VL45"/>
<keyword evidence="1" id="KW-0539">Nucleus</keyword>
<dbReference type="OrthoDB" id="5984255at2759"/>
<dbReference type="EMBL" id="VUJU01016002">
    <property type="protein sequence ID" value="KAF0691301.1"/>
    <property type="molecule type" value="Genomic_DNA"/>
</dbReference>
<feature type="region of interest" description="Disordered" evidence="2">
    <location>
        <begin position="34"/>
        <end position="76"/>
    </location>
</feature>